<sequence length="92" mass="10049">MTARPANPHQARLLRLAALAEAPYAFGTTLAQWQGEGDRPDRWRARLATPGSRRPTYPRSPAAAVAASKTFTPAPAPAPSWPSKWTACWRPD</sequence>
<evidence type="ECO:0000256" key="1">
    <source>
        <dbReference type="SAM" id="MobiDB-lite"/>
    </source>
</evidence>
<protein>
    <submittedName>
        <fullName evidence="2">Uncharacterized protein</fullName>
    </submittedName>
</protein>
<comment type="caution">
    <text evidence="2">The sequence shown here is derived from an EMBL/GenBank/DDBJ whole genome shotgun (WGS) entry which is preliminary data.</text>
</comment>
<evidence type="ECO:0000313" key="2">
    <source>
        <dbReference type="EMBL" id="MBU7600615.1"/>
    </source>
</evidence>
<dbReference type="Proteomes" id="UP000694501">
    <property type="component" value="Unassembled WGS sequence"/>
</dbReference>
<gene>
    <name evidence="2" type="ORF">JGS22_024025</name>
</gene>
<keyword evidence="3" id="KW-1185">Reference proteome</keyword>
<feature type="region of interest" description="Disordered" evidence="1">
    <location>
        <begin position="48"/>
        <end position="82"/>
    </location>
</feature>
<evidence type="ECO:0000313" key="3">
    <source>
        <dbReference type="Proteomes" id="UP000694501"/>
    </source>
</evidence>
<dbReference type="EMBL" id="JAELVF020000004">
    <property type="protein sequence ID" value="MBU7600615.1"/>
    <property type="molecule type" value="Genomic_DNA"/>
</dbReference>
<proteinExistence type="predicted"/>
<name>A0A949JKX4_9ACTN</name>
<accession>A0A949JKX4</accession>
<reference evidence="2" key="1">
    <citation type="submission" date="2021-06" db="EMBL/GenBank/DDBJ databases">
        <title>Sequencing of actinobacteria type strains.</title>
        <authorList>
            <person name="Nguyen G.-S."/>
            <person name="Wentzel A."/>
        </authorList>
    </citation>
    <scope>NUCLEOTIDE SEQUENCE</scope>
    <source>
        <strain evidence="2">P38-E01</strain>
    </source>
</reference>
<organism evidence="2 3">
    <name type="scientific">Streptomyces tardus</name>
    <dbReference type="NCBI Taxonomy" id="2780544"/>
    <lineage>
        <taxon>Bacteria</taxon>
        <taxon>Bacillati</taxon>
        <taxon>Actinomycetota</taxon>
        <taxon>Actinomycetes</taxon>
        <taxon>Kitasatosporales</taxon>
        <taxon>Streptomycetaceae</taxon>
        <taxon>Streptomyces</taxon>
    </lineage>
</organism>
<dbReference type="AlphaFoldDB" id="A0A949JKX4"/>